<dbReference type="InterPro" id="IPR002413">
    <property type="entry name" value="V5_allergen-like"/>
</dbReference>
<gene>
    <name evidence="9" type="ORF">pipiens_005770</name>
</gene>
<dbReference type="SMART" id="SM00198">
    <property type="entry name" value="SCP"/>
    <property type="match status" value="2"/>
</dbReference>
<dbReference type="GO" id="GO:0005576">
    <property type="term" value="C:extracellular region"/>
    <property type="evidence" value="ECO:0007669"/>
    <property type="project" value="UniProtKB-SubCell"/>
</dbReference>
<protein>
    <recommendedName>
        <fullName evidence="6">Venom allergen-1</fullName>
    </recommendedName>
</protein>
<keyword evidence="4 7" id="KW-0732">Signal</keyword>
<dbReference type="InterPro" id="IPR035940">
    <property type="entry name" value="CAP_sf"/>
</dbReference>
<dbReference type="Proteomes" id="UP001562425">
    <property type="component" value="Unassembled WGS sequence"/>
</dbReference>
<dbReference type="InterPro" id="IPR001283">
    <property type="entry name" value="CRISP-related"/>
</dbReference>
<evidence type="ECO:0000256" key="5">
    <source>
        <dbReference type="ARBA" id="ARBA00023180"/>
    </source>
</evidence>
<dbReference type="Pfam" id="PF00188">
    <property type="entry name" value="CAP"/>
    <property type="match status" value="2"/>
</dbReference>
<accession>A0ABD1DW97</accession>
<evidence type="ECO:0000256" key="3">
    <source>
        <dbReference type="ARBA" id="ARBA00022525"/>
    </source>
</evidence>
<sequence length="583" mass="64255">MKLVTVVLLVSMAGLSTQQTNYCDPKLCPKGGSHIACHGLTTLATSCGSGSQETSLDSSLQALILDLHNKLRSKVASGQQTYAANAFYPQAARMATLQWDNELAAIAANNARRCVYGHDKCRNTFAFPYAGQNIAMFSYSGQTFTVNELITGFVNDWFSEFKDANPNYVASYPKGYTGPDIGHFTQIVSDRTNRIGCSLVKYDEDASLLVLCGLSTQQYCDPSLCPFNIGNQIACNGLTTMASSCGFDAQEIYLDSSLRAIILDEYNLGSDANTGITFIDKWKKEVSIIAAANARRCKSDQDTCHNKYNFPYAGQNIANSTNRSDQQLDKRLVRVAGFFSLSSQQTNYCDPKLCPSGEPHIACNGLNKLSSTCGPGAQEVNLAPFQDLILDLHNQLRNRVALGLQNYTRYAFFPQAVRMPTLQWDAELATVAATNARRCIYGHDECRSTVRFPYAGQNIGLFSYYALTFTVTELITDFINDWYSEYTLTTPAFLAKYPRGYNGPDIGHFTQIVSDRTNRIGCSLVTYYDTTWINQYFVCNYALINLIGQPVYVAGVACSKCTTGCSVKYPGLCNTNEVVIAKP</sequence>
<feature type="domain" description="SCP" evidence="8">
    <location>
        <begin position="384"/>
        <end position="548"/>
    </location>
</feature>
<comment type="caution">
    <text evidence="9">The sequence shown here is derived from an EMBL/GenBank/DDBJ whole genome shotgun (WGS) entry which is preliminary data.</text>
</comment>
<name>A0ABD1DW97_CULPP</name>
<evidence type="ECO:0000313" key="10">
    <source>
        <dbReference type="Proteomes" id="UP001562425"/>
    </source>
</evidence>
<comment type="similarity">
    <text evidence="2">Belongs to the CRISP family.</text>
</comment>
<keyword evidence="5" id="KW-0325">Glycoprotein</keyword>
<feature type="signal peptide" evidence="7">
    <location>
        <begin position="1"/>
        <end position="18"/>
    </location>
</feature>
<dbReference type="InterPro" id="IPR014044">
    <property type="entry name" value="CAP_dom"/>
</dbReference>
<evidence type="ECO:0000256" key="1">
    <source>
        <dbReference type="ARBA" id="ARBA00004613"/>
    </source>
</evidence>
<dbReference type="FunFam" id="3.40.33.10:FF:000007">
    <property type="entry name" value="Venom allergen"/>
    <property type="match status" value="1"/>
</dbReference>
<dbReference type="EMBL" id="JBEHCU010001918">
    <property type="protein sequence ID" value="KAL1403192.1"/>
    <property type="molecule type" value="Genomic_DNA"/>
</dbReference>
<keyword evidence="3" id="KW-0964">Secreted</keyword>
<evidence type="ECO:0000256" key="4">
    <source>
        <dbReference type="ARBA" id="ARBA00022729"/>
    </source>
</evidence>
<feature type="domain" description="SCP" evidence="8">
    <location>
        <begin position="59"/>
        <end position="227"/>
    </location>
</feature>
<dbReference type="AlphaFoldDB" id="A0ABD1DW97"/>
<dbReference type="Gene3D" id="3.40.33.10">
    <property type="entry name" value="CAP"/>
    <property type="match status" value="3"/>
</dbReference>
<organism evidence="9 10">
    <name type="scientific">Culex pipiens pipiens</name>
    <name type="common">Northern house mosquito</name>
    <dbReference type="NCBI Taxonomy" id="38569"/>
    <lineage>
        <taxon>Eukaryota</taxon>
        <taxon>Metazoa</taxon>
        <taxon>Ecdysozoa</taxon>
        <taxon>Arthropoda</taxon>
        <taxon>Hexapoda</taxon>
        <taxon>Insecta</taxon>
        <taxon>Pterygota</taxon>
        <taxon>Neoptera</taxon>
        <taxon>Endopterygota</taxon>
        <taxon>Diptera</taxon>
        <taxon>Nematocera</taxon>
        <taxon>Culicoidea</taxon>
        <taxon>Culicidae</taxon>
        <taxon>Culicinae</taxon>
        <taxon>Culicini</taxon>
        <taxon>Culex</taxon>
        <taxon>Culex</taxon>
    </lineage>
</organism>
<evidence type="ECO:0000256" key="7">
    <source>
        <dbReference type="SAM" id="SignalP"/>
    </source>
</evidence>
<proteinExistence type="inferred from homology"/>
<evidence type="ECO:0000256" key="6">
    <source>
        <dbReference type="ARBA" id="ARBA00068306"/>
    </source>
</evidence>
<dbReference type="PRINTS" id="PR00838">
    <property type="entry name" value="V5ALLERGEN"/>
</dbReference>
<dbReference type="CDD" id="cd05380">
    <property type="entry name" value="CAP_euk"/>
    <property type="match status" value="2"/>
</dbReference>
<reference evidence="9 10" key="1">
    <citation type="submission" date="2024-05" db="EMBL/GenBank/DDBJ databases">
        <title>Culex pipiens pipiens assembly and annotation.</title>
        <authorList>
            <person name="Alout H."/>
            <person name="Durand T."/>
        </authorList>
    </citation>
    <scope>NUCLEOTIDE SEQUENCE [LARGE SCALE GENOMIC DNA]</scope>
    <source>
        <strain evidence="9">HA-2024</strain>
        <tissue evidence="9">Whole body</tissue>
    </source>
</reference>
<evidence type="ECO:0000259" key="8">
    <source>
        <dbReference type="SMART" id="SM00198"/>
    </source>
</evidence>
<dbReference type="SUPFAM" id="SSF55797">
    <property type="entry name" value="PR-1-like"/>
    <property type="match status" value="3"/>
</dbReference>
<evidence type="ECO:0000313" key="9">
    <source>
        <dbReference type="EMBL" id="KAL1403192.1"/>
    </source>
</evidence>
<evidence type="ECO:0000256" key="2">
    <source>
        <dbReference type="ARBA" id="ARBA00009923"/>
    </source>
</evidence>
<feature type="chain" id="PRO_5044857335" description="Venom allergen-1" evidence="7">
    <location>
        <begin position="19"/>
        <end position="583"/>
    </location>
</feature>
<comment type="subcellular location">
    <subcellularLocation>
        <location evidence="1">Secreted</location>
    </subcellularLocation>
</comment>
<keyword evidence="10" id="KW-1185">Reference proteome</keyword>
<dbReference type="PANTHER" id="PTHR10334">
    <property type="entry name" value="CYSTEINE-RICH SECRETORY PROTEIN-RELATED"/>
    <property type="match status" value="1"/>
</dbReference>